<feature type="region of interest" description="Disordered" evidence="1">
    <location>
        <begin position="18"/>
        <end position="46"/>
    </location>
</feature>
<accession>A0AAV4IBH4</accession>
<comment type="caution">
    <text evidence="3">The sequence shown here is derived from an EMBL/GenBank/DDBJ whole genome shotgun (WGS) entry which is preliminary data.</text>
</comment>
<name>A0AAV4IBH4_9GAST</name>
<sequence>MVKLEGWCEEKEYDKRLNEEKLESGNDVDADETAAADDGDDDHHNDDDWVVMVFMVMMMMIMMTMID</sequence>
<keyword evidence="2" id="KW-1133">Transmembrane helix</keyword>
<keyword evidence="2" id="KW-0812">Transmembrane</keyword>
<evidence type="ECO:0000256" key="2">
    <source>
        <dbReference type="SAM" id="Phobius"/>
    </source>
</evidence>
<keyword evidence="4" id="KW-1185">Reference proteome</keyword>
<dbReference type="EMBL" id="BMAT01013161">
    <property type="protein sequence ID" value="GFS06923.1"/>
    <property type="molecule type" value="Genomic_DNA"/>
</dbReference>
<keyword evidence="2" id="KW-0472">Membrane</keyword>
<gene>
    <name evidence="3" type="ORF">ElyMa_006557700</name>
</gene>
<feature type="compositionally biased region" description="Acidic residues" evidence="1">
    <location>
        <begin position="26"/>
        <end position="40"/>
    </location>
</feature>
<organism evidence="3 4">
    <name type="scientific">Elysia marginata</name>
    <dbReference type="NCBI Taxonomy" id="1093978"/>
    <lineage>
        <taxon>Eukaryota</taxon>
        <taxon>Metazoa</taxon>
        <taxon>Spiralia</taxon>
        <taxon>Lophotrochozoa</taxon>
        <taxon>Mollusca</taxon>
        <taxon>Gastropoda</taxon>
        <taxon>Heterobranchia</taxon>
        <taxon>Euthyneura</taxon>
        <taxon>Panpulmonata</taxon>
        <taxon>Sacoglossa</taxon>
        <taxon>Placobranchoidea</taxon>
        <taxon>Plakobranchidae</taxon>
        <taxon>Elysia</taxon>
    </lineage>
</organism>
<protein>
    <submittedName>
        <fullName evidence="3">Uncharacterized protein</fullName>
    </submittedName>
</protein>
<reference evidence="3 4" key="1">
    <citation type="journal article" date="2021" name="Elife">
        <title>Chloroplast acquisition without the gene transfer in kleptoplastic sea slugs, Plakobranchus ocellatus.</title>
        <authorList>
            <person name="Maeda T."/>
            <person name="Takahashi S."/>
            <person name="Yoshida T."/>
            <person name="Shimamura S."/>
            <person name="Takaki Y."/>
            <person name="Nagai Y."/>
            <person name="Toyoda A."/>
            <person name="Suzuki Y."/>
            <person name="Arimoto A."/>
            <person name="Ishii H."/>
            <person name="Satoh N."/>
            <person name="Nishiyama T."/>
            <person name="Hasebe M."/>
            <person name="Maruyama T."/>
            <person name="Minagawa J."/>
            <person name="Obokata J."/>
            <person name="Shigenobu S."/>
        </authorList>
    </citation>
    <scope>NUCLEOTIDE SEQUENCE [LARGE SCALE GENOMIC DNA]</scope>
</reference>
<evidence type="ECO:0000313" key="3">
    <source>
        <dbReference type="EMBL" id="GFS06923.1"/>
    </source>
</evidence>
<dbReference type="Proteomes" id="UP000762676">
    <property type="component" value="Unassembled WGS sequence"/>
</dbReference>
<dbReference type="AlphaFoldDB" id="A0AAV4IBH4"/>
<feature type="transmembrane region" description="Helical" evidence="2">
    <location>
        <begin position="49"/>
        <end position="66"/>
    </location>
</feature>
<proteinExistence type="predicted"/>
<evidence type="ECO:0000256" key="1">
    <source>
        <dbReference type="SAM" id="MobiDB-lite"/>
    </source>
</evidence>
<evidence type="ECO:0000313" key="4">
    <source>
        <dbReference type="Proteomes" id="UP000762676"/>
    </source>
</evidence>